<reference evidence="2" key="3">
    <citation type="submission" date="2018-07" db="EMBL/GenBank/DDBJ databases">
        <authorList>
            <consortium name="GenomeTrakr network: Whole genome sequencing for foodborne pathogen traceback"/>
        </authorList>
    </citation>
    <scope>NUCLEOTIDE SEQUENCE [LARGE SCALE GENOMIC DNA]</scope>
    <source>
        <strain evidence="2">FSIS1702019</strain>
    </source>
</reference>
<accession>A0A3W0FDP7</accession>
<dbReference type="EMBL" id="AAMISU010000002">
    <property type="protein sequence ID" value="EDH7654881.1"/>
    <property type="molecule type" value="Genomic_DNA"/>
</dbReference>
<evidence type="ECO:0000313" key="3">
    <source>
        <dbReference type="EMBL" id="HAA1120555.1"/>
    </source>
</evidence>
<proteinExistence type="predicted"/>
<gene>
    <name evidence="1" type="ORF">CB565_02780</name>
    <name evidence="2" type="ORF">CE369_06480</name>
    <name evidence="6" type="ORF">G2166_09310</name>
    <name evidence="5" type="ORF">GDN52_03365</name>
    <name evidence="4" type="ORF">GDN54_13295</name>
    <name evidence="3" type="ORF">GDN64_05115</name>
</gene>
<protein>
    <submittedName>
        <fullName evidence="6">Uncharacterized protein</fullName>
    </submittedName>
</protein>
<reference evidence="1" key="2">
    <citation type="submission" date="2018-07" db="EMBL/GenBank/DDBJ databases">
        <authorList>
            <person name="Ashton P.M."/>
            <person name="Dallman T."/>
            <person name="Nair S."/>
            <person name="De Pinna E."/>
            <person name="Peters T."/>
            <person name="Grant K."/>
        </authorList>
    </citation>
    <scope>NUCLEOTIDE SEQUENCE</scope>
    <source>
        <strain evidence="1">333941</strain>
    </source>
</reference>
<reference evidence="6" key="4">
    <citation type="submission" date="2019-01" db="EMBL/GenBank/DDBJ databases">
        <authorList>
            <consortium name="NCBI Pathogen Detection Project"/>
        </authorList>
    </citation>
    <scope>NUCLEOTIDE SEQUENCE</scope>
    <source>
        <strain evidence="5">19-023315-001-N23581478</strain>
        <strain evidence="3">19-023316-001-N23586293</strain>
        <strain evidence="4">19-023318-001-N23581459</strain>
        <strain evidence="6">Sam_7c0fa56e-03ec-4b65-840c-a2124bef3450</strain>
    </source>
</reference>
<dbReference type="EMBL" id="DAAQNM010000005">
    <property type="protein sequence ID" value="HAE0080707.1"/>
    <property type="molecule type" value="Genomic_DNA"/>
</dbReference>
<dbReference type="EMBL" id="AAMLIE010000005">
    <property type="protein sequence ID" value="EDI5326559.1"/>
    <property type="molecule type" value="Genomic_DNA"/>
</dbReference>
<organism evidence="6">
    <name type="scientific">Salmonella enterica subsp. enterica serovar Litchfield</name>
    <dbReference type="NCBI Taxonomy" id="486998"/>
    <lineage>
        <taxon>Bacteria</taxon>
        <taxon>Pseudomonadati</taxon>
        <taxon>Pseudomonadota</taxon>
        <taxon>Gammaproteobacteria</taxon>
        <taxon>Enterobacterales</taxon>
        <taxon>Enterobacteriaceae</taxon>
        <taxon>Salmonella</taxon>
    </lineage>
</organism>
<evidence type="ECO:0000313" key="4">
    <source>
        <dbReference type="EMBL" id="HAA1140332.1"/>
    </source>
</evidence>
<name>A0A3W0FDP7_SALET</name>
<evidence type="ECO:0000313" key="6">
    <source>
        <dbReference type="EMBL" id="HAE0080707.1"/>
    </source>
</evidence>
<dbReference type="EMBL" id="DAAAMR010000003">
    <property type="protein sequence ID" value="HAA1147101.1"/>
    <property type="molecule type" value="Genomic_DNA"/>
</dbReference>
<evidence type="ECO:0000313" key="2">
    <source>
        <dbReference type="EMBL" id="EDI5326559.1"/>
    </source>
</evidence>
<dbReference type="Proteomes" id="UP000839607">
    <property type="component" value="Unassembled WGS sequence"/>
</dbReference>
<evidence type="ECO:0000313" key="1">
    <source>
        <dbReference type="EMBL" id="EDH7654881.1"/>
    </source>
</evidence>
<dbReference type="AlphaFoldDB" id="A0A3W0FDP7"/>
<dbReference type="EMBL" id="DAAAMO010000004">
    <property type="protein sequence ID" value="HAA1120555.1"/>
    <property type="molecule type" value="Genomic_DNA"/>
</dbReference>
<reference evidence="6" key="1">
    <citation type="journal article" date="2018" name="Genome Biol.">
        <title>SKESA: strategic k-mer extension for scrupulous assemblies.</title>
        <authorList>
            <person name="Souvorov A."/>
            <person name="Agarwala R."/>
            <person name="Lipman D.J."/>
        </authorList>
    </citation>
    <scope>NUCLEOTIDE SEQUENCE</scope>
    <source>
        <strain evidence="5">19-023315-001-N23581478</strain>
        <strain evidence="3">19-023316-001-N23586293</strain>
        <strain evidence="4">19-023318-001-N23581459</strain>
        <strain evidence="6">Sam_7c0fa56e-03ec-4b65-840c-a2124bef3450</strain>
    </source>
</reference>
<evidence type="ECO:0000313" key="5">
    <source>
        <dbReference type="EMBL" id="HAA1147101.1"/>
    </source>
</evidence>
<dbReference type="EMBL" id="DAAAMN010000023">
    <property type="protein sequence ID" value="HAA1140332.1"/>
    <property type="molecule type" value="Genomic_DNA"/>
</dbReference>
<comment type="caution">
    <text evidence="6">The sequence shown here is derived from an EMBL/GenBank/DDBJ whole genome shotgun (WGS) entry which is preliminary data.</text>
</comment>
<sequence length="70" mass="8098">MLSVSALLNKSNFQEMDGSDHCHRFRIGFLWQSKSLKSPTGQQRGSLTVWLDEFCYCDMEQQRTQPEGRG</sequence>